<dbReference type="EMBL" id="FO704551">
    <property type="protein sequence ID" value="CDG23259.1"/>
    <property type="molecule type" value="Genomic_DNA"/>
</dbReference>
<evidence type="ECO:0000256" key="1">
    <source>
        <dbReference type="ARBA" id="ARBA00022676"/>
    </source>
</evidence>
<dbReference type="AlphaFoldDB" id="A0A068R8G7"/>
<sequence length="374" mass="42746">MEKYFKHKLVDLFLKMYTRRWDFTQSRIEFNKLEEKNFSNIIIYSTTALGDFLLNTPAIHAVRKRFKNAFITLICHQNFKSFLEDGADWDKVITWNNKVNHIPNLLREINKSGKPDLAIILHSHNPYDYLSAIMSGAKFVFRDNYNENKLIEKWLTNYVESYRGHIIQRKLELIKPLGCDTTSTSCIEMHLPCCVSTISKNHVSIGFQMGASSPERCWPVKNFVQVASHILSNDNTTQIVLIGSPNDMHLQQDFMALLPGKYHNRINQLIGKTTLVELTQKINELDVLVTGDTGPMHIAIALKVPTISLFVTAFPYYTGPYQNPEFHNIIVGAMMPLNRINDTNVMAIISPDVVLSEVDKVLCGTRLLNNKVSL</sequence>
<dbReference type="STRING" id="1354304.XPG1_3632"/>
<keyword evidence="4" id="KW-1185">Reference proteome</keyword>
<name>A0A068R8G7_9GAMM</name>
<dbReference type="GO" id="GO:0005829">
    <property type="term" value="C:cytosol"/>
    <property type="evidence" value="ECO:0007669"/>
    <property type="project" value="TreeGrafter"/>
</dbReference>
<dbReference type="Pfam" id="PF01075">
    <property type="entry name" value="Glyco_transf_9"/>
    <property type="match status" value="1"/>
</dbReference>
<reference evidence="3 4" key="1">
    <citation type="submission" date="2013-07" db="EMBL/GenBank/DDBJ databases">
        <authorList>
            <person name="Genoscope - CEA"/>
        </authorList>
    </citation>
    <scope>NUCLEOTIDE SEQUENCE [LARGE SCALE GENOMIC DNA]</scope>
    <source>
        <strain evidence="3 4">G6</strain>
    </source>
</reference>
<dbReference type="OrthoDB" id="9781892at2"/>
<dbReference type="SUPFAM" id="SSF53756">
    <property type="entry name" value="UDP-Glycosyltransferase/glycogen phosphorylase"/>
    <property type="match status" value="1"/>
</dbReference>
<dbReference type="InterPro" id="IPR002201">
    <property type="entry name" value="Glyco_trans_9"/>
</dbReference>
<dbReference type="GO" id="GO:0009244">
    <property type="term" value="P:lipopolysaccharide core region biosynthetic process"/>
    <property type="evidence" value="ECO:0007669"/>
    <property type="project" value="TreeGrafter"/>
</dbReference>
<evidence type="ECO:0000256" key="2">
    <source>
        <dbReference type="ARBA" id="ARBA00022679"/>
    </source>
</evidence>
<dbReference type="GO" id="GO:0008713">
    <property type="term" value="F:ADP-heptose-lipopolysaccharide heptosyltransferase activity"/>
    <property type="evidence" value="ECO:0007669"/>
    <property type="project" value="TreeGrafter"/>
</dbReference>
<accession>A0A068R8G7</accession>
<keyword evidence="2" id="KW-0808">Transferase</keyword>
<dbReference type="Proteomes" id="UP000032735">
    <property type="component" value="Chromosome"/>
</dbReference>
<evidence type="ECO:0000313" key="4">
    <source>
        <dbReference type="Proteomes" id="UP000032735"/>
    </source>
</evidence>
<gene>
    <name evidence="3" type="ORF">XPG1_3632</name>
</gene>
<dbReference type="KEGG" id="xpo:XPG1_3632"/>
<dbReference type="RefSeq" id="WP_045960214.1">
    <property type="nucleotide sequence ID" value="NZ_FO704551.1"/>
</dbReference>
<proteinExistence type="predicted"/>
<organism evidence="3 4">
    <name type="scientific">Xenorhabdus poinarii G6</name>
    <dbReference type="NCBI Taxonomy" id="1354304"/>
    <lineage>
        <taxon>Bacteria</taxon>
        <taxon>Pseudomonadati</taxon>
        <taxon>Pseudomonadota</taxon>
        <taxon>Gammaproteobacteria</taxon>
        <taxon>Enterobacterales</taxon>
        <taxon>Morganellaceae</taxon>
        <taxon>Xenorhabdus</taxon>
    </lineage>
</organism>
<protein>
    <submittedName>
        <fullName evidence="3">Putative LPS biosynthesis enzyme (Lipopolysaccharide core biosynthesi protein rfaq)</fullName>
    </submittedName>
</protein>
<dbReference type="HOGENOM" id="CLU_038371_0_0_6"/>
<keyword evidence="1" id="KW-0328">Glycosyltransferase</keyword>
<dbReference type="CDD" id="cd03789">
    <property type="entry name" value="GT9_LPS_heptosyltransferase"/>
    <property type="match status" value="1"/>
</dbReference>
<dbReference type="InterPro" id="IPR051199">
    <property type="entry name" value="LPS_LOS_Heptosyltrfase"/>
</dbReference>
<dbReference type="PANTHER" id="PTHR30160:SF7">
    <property type="entry name" value="ADP-HEPTOSE--LPS HEPTOSYLTRANSFERASE 2"/>
    <property type="match status" value="1"/>
</dbReference>
<evidence type="ECO:0000313" key="3">
    <source>
        <dbReference type="EMBL" id="CDG23259.1"/>
    </source>
</evidence>
<dbReference type="PANTHER" id="PTHR30160">
    <property type="entry name" value="TETRAACYLDISACCHARIDE 4'-KINASE-RELATED"/>
    <property type="match status" value="1"/>
</dbReference>
<dbReference type="Gene3D" id="3.40.50.2000">
    <property type="entry name" value="Glycogen Phosphorylase B"/>
    <property type="match status" value="2"/>
</dbReference>